<evidence type="ECO:0000313" key="2">
    <source>
        <dbReference type="Proteomes" id="UP000807769"/>
    </source>
</evidence>
<accession>A0A9P7EDK9</accession>
<evidence type="ECO:0000313" key="1">
    <source>
        <dbReference type="EMBL" id="KAG1818122.1"/>
    </source>
</evidence>
<dbReference type="AlphaFoldDB" id="A0A9P7EDK9"/>
<dbReference type="GeneID" id="64629453"/>
<comment type="caution">
    <text evidence="1">The sequence shown here is derived from an EMBL/GenBank/DDBJ whole genome shotgun (WGS) entry which is preliminary data.</text>
</comment>
<dbReference type="RefSeq" id="XP_041194182.1">
    <property type="nucleotide sequence ID" value="XM_041335436.1"/>
</dbReference>
<protein>
    <submittedName>
        <fullName evidence="1">Uncharacterized protein</fullName>
    </submittedName>
</protein>
<dbReference type="EMBL" id="JABBWG010000012">
    <property type="protein sequence ID" value="KAG1818122.1"/>
    <property type="molecule type" value="Genomic_DNA"/>
</dbReference>
<dbReference type="OrthoDB" id="2682083at2759"/>
<gene>
    <name evidence="1" type="ORF">BJ212DRAFT_1348838</name>
</gene>
<keyword evidence="2" id="KW-1185">Reference proteome</keyword>
<dbReference type="Proteomes" id="UP000807769">
    <property type="component" value="Unassembled WGS sequence"/>
</dbReference>
<sequence>MGLSTTGPECNRAKHVVRPRRNAAIDHRATTCGLTHNEFTLLWMKLHFMKRVFKAGLLQTSFSDLPTELVFLILKYSAQPIFDQTDKYEAQIRVALPELLHTVLLSKSENLTMFVDALRMQQEDAEIQK</sequence>
<organism evidence="1 2">
    <name type="scientific">Suillus subaureus</name>
    <dbReference type="NCBI Taxonomy" id="48587"/>
    <lineage>
        <taxon>Eukaryota</taxon>
        <taxon>Fungi</taxon>
        <taxon>Dikarya</taxon>
        <taxon>Basidiomycota</taxon>
        <taxon>Agaricomycotina</taxon>
        <taxon>Agaricomycetes</taxon>
        <taxon>Agaricomycetidae</taxon>
        <taxon>Boletales</taxon>
        <taxon>Suillineae</taxon>
        <taxon>Suillaceae</taxon>
        <taxon>Suillus</taxon>
    </lineage>
</organism>
<reference evidence="1" key="1">
    <citation type="journal article" date="2020" name="New Phytol.">
        <title>Comparative genomics reveals dynamic genome evolution in host specialist ectomycorrhizal fungi.</title>
        <authorList>
            <person name="Lofgren L.A."/>
            <person name="Nguyen N.H."/>
            <person name="Vilgalys R."/>
            <person name="Ruytinx J."/>
            <person name="Liao H.L."/>
            <person name="Branco S."/>
            <person name="Kuo A."/>
            <person name="LaButti K."/>
            <person name="Lipzen A."/>
            <person name="Andreopoulos W."/>
            <person name="Pangilinan J."/>
            <person name="Riley R."/>
            <person name="Hundley H."/>
            <person name="Na H."/>
            <person name="Barry K."/>
            <person name="Grigoriev I.V."/>
            <person name="Stajich J.E."/>
            <person name="Kennedy P.G."/>
        </authorList>
    </citation>
    <scope>NUCLEOTIDE SEQUENCE</scope>
    <source>
        <strain evidence="1">MN1</strain>
    </source>
</reference>
<proteinExistence type="predicted"/>
<name>A0A9P7EDK9_9AGAM</name>